<evidence type="ECO:0000256" key="3">
    <source>
        <dbReference type="RuleBase" id="RU000590"/>
    </source>
</evidence>
<dbReference type="Proteomes" id="UP000001694">
    <property type="component" value="Chromosome"/>
</dbReference>
<dbReference type="GO" id="GO:0046872">
    <property type="term" value="F:metal ion binding"/>
    <property type="evidence" value="ECO:0007669"/>
    <property type="project" value="UniProtKB-KW"/>
</dbReference>
<dbReference type="PANTHER" id="PTHR46112">
    <property type="entry name" value="AMINOPEPTIDASE"/>
    <property type="match status" value="1"/>
</dbReference>
<gene>
    <name evidence="5" type="ordered locus">Tneu_1937</name>
</gene>
<dbReference type="Pfam" id="PF00557">
    <property type="entry name" value="Peptidase_M24"/>
    <property type="match status" value="1"/>
</dbReference>
<dbReference type="InterPro" id="IPR000994">
    <property type="entry name" value="Pept_M24"/>
</dbReference>
<dbReference type="PANTHER" id="PTHR46112:SF2">
    <property type="entry name" value="XAA-PRO AMINOPEPTIDASE P-RELATED"/>
    <property type="match status" value="1"/>
</dbReference>
<dbReference type="Gene3D" id="3.90.230.10">
    <property type="entry name" value="Creatinase/methionine aminopeptidase superfamily"/>
    <property type="match status" value="1"/>
</dbReference>
<dbReference type="SUPFAM" id="SSF55920">
    <property type="entry name" value="Creatinase/aminopeptidase"/>
    <property type="match status" value="1"/>
</dbReference>
<dbReference type="STRING" id="444157.Tneu_1937"/>
<protein>
    <submittedName>
        <fullName evidence="5">Peptidase M24</fullName>
    </submittedName>
</protein>
<proteinExistence type="inferred from homology"/>
<dbReference type="KEGG" id="tne:Tneu_1937"/>
<evidence type="ECO:0000313" key="6">
    <source>
        <dbReference type="Proteomes" id="UP000001694"/>
    </source>
</evidence>
<comment type="similarity">
    <text evidence="3">Belongs to the peptidase M24B family.</text>
</comment>
<dbReference type="InterPro" id="IPR001131">
    <property type="entry name" value="Peptidase_M24B_aminopep-P_CS"/>
</dbReference>
<reference evidence="5" key="1">
    <citation type="submission" date="2008-03" db="EMBL/GenBank/DDBJ databases">
        <title>Complete sequence of Thermoproteus neutrophilus V24Sta.</title>
        <authorList>
            <consortium name="US DOE Joint Genome Institute"/>
            <person name="Copeland A."/>
            <person name="Lucas S."/>
            <person name="Lapidus A."/>
            <person name="Glavina del Rio T."/>
            <person name="Dalin E."/>
            <person name="Tice H."/>
            <person name="Bruce D."/>
            <person name="Goodwin L."/>
            <person name="Pitluck S."/>
            <person name="Sims D."/>
            <person name="Brettin T."/>
            <person name="Detter J.C."/>
            <person name="Han C."/>
            <person name="Kuske C.R."/>
            <person name="Schmutz J."/>
            <person name="Larimer F."/>
            <person name="Land M."/>
            <person name="Hauser L."/>
            <person name="Kyrpides N."/>
            <person name="Mikhailova N."/>
            <person name="Biddle J.F."/>
            <person name="Zhang Z."/>
            <person name="Fitz-Gibbon S.T."/>
            <person name="Lowe T.M."/>
            <person name="Saltikov C."/>
            <person name="House C.H."/>
            <person name="Richardson P."/>
        </authorList>
    </citation>
    <scope>NUCLEOTIDE SEQUENCE [LARGE SCALE GENOMIC DNA]</scope>
    <source>
        <strain evidence="5">V24Sta</strain>
    </source>
</reference>
<keyword evidence="6" id="KW-1185">Reference proteome</keyword>
<sequence length="346" mass="37240">MNNVGKLVKAFAGRYRYLILTRSPNLAYAVGMPDALGLVLDLETGHSTLYVSRLDYARASAFAEVDKVVAVASAEIPPRRPGEELVVASSLSDVLRQVSQGGAAASDNKELGVDVSAEIAELRAAKEEWEVEMMREALKIAEGAYVKLAELRLIGMRERDVAALIYKWFLEEGADGVAFDPIVASGPNGAYPHYRFGDRKIAYGDYVVVDIGAKRGVYCSDITRTLAVGQGGALRDAVYAVYEAVKAAEKVAREGAAAAEVDKAARDVIAEYGFGQYFIHSTGHGVGVEVHEPPRLYAASRDVLKRGHVVTIEPGVYIEGVGGVRIEDMVYINGGAAVLNRLPHIL</sequence>
<name>B1YBQ0_PYRNV</name>
<dbReference type="HOGENOM" id="CLU_017266_4_2_2"/>
<dbReference type="InterPro" id="IPR036005">
    <property type="entry name" value="Creatinase/aminopeptidase-like"/>
</dbReference>
<dbReference type="InterPro" id="IPR050659">
    <property type="entry name" value="Peptidase_M24B"/>
</dbReference>
<evidence type="ECO:0000313" key="5">
    <source>
        <dbReference type="EMBL" id="ACB40852.1"/>
    </source>
</evidence>
<evidence type="ECO:0000256" key="2">
    <source>
        <dbReference type="ARBA" id="ARBA00022801"/>
    </source>
</evidence>
<feature type="domain" description="Peptidase M24" evidence="4">
    <location>
        <begin position="132"/>
        <end position="332"/>
    </location>
</feature>
<keyword evidence="2" id="KW-0378">Hydrolase</keyword>
<evidence type="ECO:0000259" key="4">
    <source>
        <dbReference type="Pfam" id="PF00557"/>
    </source>
</evidence>
<dbReference type="PROSITE" id="PS00491">
    <property type="entry name" value="PROLINE_PEPTIDASE"/>
    <property type="match status" value="1"/>
</dbReference>
<dbReference type="GO" id="GO:0016787">
    <property type="term" value="F:hydrolase activity"/>
    <property type="evidence" value="ECO:0007669"/>
    <property type="project" value="UniProtKB-KW"/>
</dbReference>
<dbReference type="OrthoDB" id="1346at2157"/>
<dbReference type="EMBL" id="CP001014">
    <property type="protein sequence ID" value="ACB40852.1"/>
    <property type="molecule type" value="Genomic_DNA"/>
</dbReference>
<keyword evidence="1 3" id="KW-0479">Metal-binding</keyword>
<dbReference type="AlphaFoldDB" id="B1YBQ0"/>
<evidence type="ECO:0000256" key="1">
    <source>
        <dbReference type="ARBA" id="ARBA00022723"/>
    </source>
</evidence>
<dbReference type="eggNOG" id="arCOG01000">
    <property type="taxonomic scope" value="Archaea"/>
</dbReference>
<organism evidence="5 6">
    <name type="scientific">Pyrobaculum neutrophilum (strain DSM 2338 / JCM 9278 / NBRC 100436 / V24Sta)</name>
    <name type="common">Thermoproteus neutrophilus</name>
    <dbReference type="NCBI Taxonomy" id="444157"/>
    <lineage>
        <taxon>Archaea</taxon>
        <taxon>Thermoproteota</taxon>
        <taxon>Thermoprotei</taxon>
        <taxon>Thermoproteales</taxon>
        <taxon>Thermoproteaceae</taxon>
        <taxon>Pyrobaculum</taxon>
    </lineage>
</organism>
<dbReference type="RefSeq" id="WP_012351271.1">
    <property type="nucleotide sequence ID" value="NC_010525.1"/>
</dbReference>
<dbReference type="GeneID" id="6164706"/>
<accession>B1YBQ0</accession>